<dbReference type="KEGG" id="cfm:BJL90_06935"/>
<evidence type="ECO:0000313" key="5">
    <source>
        <dbReference type="Proteomes" id="UP000192478"/>
    </source>
</evidence>
<sequence length="76" mass="8776">MKVEELIEKIAEALLEEREITLETELDELEGWDSLGRLGIIALFDELFNQSLEAEKLKRCETIEDIVSLVKVNLEE</sequence>
<reference evidence="2 4" key="1">
    <citation type="submission" date="2016-10" db="EMBL/GenBank/DDBJ databases">
        <title>Complete Genome Sequence of Acetogen Clostridium formicoaceticum ATCC 27076.</title>
        <authorList>
            <person name="Bao T."/>
            <person name="Cheng C."/>
            <person name="Zhao J."/>
            <person name="Yang S.-T."/>
            <person name="Wang J."/>
            <person name="Wang M."/>
        </authorList>
    </citation>
    <scope>NUCLEOTIDE SEQUENCE [LARGE SCALE GENOMIC DNA]</scope>
    <source>
        <strain evidence="2 4">ATCC 27076</strain>
    </source>
</reference>
<dbReference type="Pfam" id="PF00550">
    <property type="entry name" value="PP-binding"/>
    <property type="match status" value="1"/>
</dbReference>
<evidence type="ECO:0000259" key="1">
    <source>
        <dbReference type="PROSITE" id="PS50075"/>
    </source>
</evidence>
<evidence type="ECO:0000313" key="4">
    <source>
        <dbReference type="Proteomes" id="UP000177894"/>
    </source>
</evidence>
<organism evidence="3 5">
    <name type="scientific">Clostridium formicaceticum</name>
    <dbReference type="NCBI Taxonomy" id="1497"/>
    <lineage>
        <taxon>Bacteria</taxon>
        <taxon>Bacillati</taxon>
        <taxon>Bacillota</taxon>
        <taxon>Clostridia</taxon>
        <taxon>Eubacteriales</taxon>
        <taxon>Clostridiaceae</taxon>
        <taxon>Clostridium</taxon>
    </lineage>
</organism>
<dbReference type="Proteomes" id="UP000177894">
    <property type="component" value="Chromosome"/>
</dbReference>
<proteinExistence type="predicted"/>
<dbReference type="SUPFAM" id="SSF47336">
    <property type="entry name" value="ACP-like"/>
    <property type="match status" value="1"/>
</dbReference>
<dbReference type="EMBL" id="CP017603">
    <property type="protein sequence ID" value="AOY75651.1"/>
    <property type="molecule type" value="Genomic_DNA"/>
</dbReference>
<reference evidence="3 5" key="2">
    <citation type="submission" date="2017-03" db="EMBL/GenBank/DDBJ databases">
        <title>Complete sequence of Clostridium formicaceticum DSM 92.</title>
        <authorList>
            <person name="Poehlein A."/>
            <person name="Karl M."/>
            <person name="Bengelsdorf F.R."/>
            <person name="Duerre P."/>
            <person name="Daniel R."/>
        </authorList>
    </citation>
    <scope>NUCLEOTIDE SEQUENCE [LARGE SCALE GENOMIC DNA]</scope>
    <source>
        <strain evidence="3 5">DSM 92</strain>
    </source>
</reference>
<dbReference type="InterPro" id="IPR036736">
    <property type="entry name" value="ACP-like_sf"/>
</dbReference>
<feature type="domain" description="Carrier" evidence="1">
    <location>
        <begin position="1"/>
        <end position="74"/>
    </location>
</feature>
<evidence type="ECO:0000313" key="2">
    <source>
        <dbReference type="EMBL" id="AOY75651.1"/>
    </source>
</evidence>
<dbReference type="Proteomes" id="UP000192478">
    <property type="component" value="Chromosome"/>
</dbReference>
<keyword evidence="4" id="KW-1185">Reference proteome</keyword>
<dbReference type="AlphaFoldDB" id="A0AAC9WFL8"/>
<dbReference type="InterPro" id="IPR009081">
    <property type="entry name" value="PP-bd_ACP"/>
</dbReference>
<name>A0AAC9WFL8_9CLOT</name>
<dbReference type="PROSITE" id="PS50075">
    <property type="entry name" value="CARRIER"/>
    <property type="match status" value="1"/>
</dbReference>
<protein>
    <submittedName>
        <fullName evidence="3">Phosphopantetheine attachment site</fullName>
    </submittedName>
</protein>
<dbReference type="Gene3D" id="1.10.1200.10">
    <property type="entry name" value="ACP-like"/>
    <property type="match status" value="1"/>
</dbReference>
<accession>A0AAC9WFL8</accession>
<dbReference type="RefSeq" id="WP_070965775.1">
    <property type="nucleotide sequence ID" value="NZ_CP017603.1"/>
</dbReference>
<evidence type="ECO:0000313" key="3">
    <source>
        <dbReference type="EMBL" id="ARE85965.1"/>
    </source>
</evidence>
<dbReference type="EMBL" id="CP020559">
    <property type="protein sequence ID" value="ARE85965.1"/>
    <property type="molecule type" value="Genomic_DNA"/>
</dbReference>
<gene>
    <name evidence="2" type="ORF">BJL90_06935</name>
    <name evidence="3" type="ORF">CLFO_02810</name>
</gene>